<dbReference type="SUPFAM" id="SSF56059">
    <property type="entry name" value="Glutathione synthetase ATP-binding domain-like"/>
    <property type="match status" value="1"/>
</dbReference>
<dbReference type="InterPro" id="IPR020898">
    <property type="entry name" value="Synapsin_ATP-bd_dom"/>
</dbReference>
<reference evidence="2" key="5">
    <citation type="submission" date="2025-09" db="UniProtKB">
        <authorList>
            <consortium name="Ensembl"/>
        </authorList>
    </citation>
    <scope>IDENTIFICATION</scope>
</reference>
<dbReference type="Ensembl" id="ENSCMIT00000005557.1">
    <property type="protein sequence ID" value="ENSCMIP00000005371.1"/>
    <property type="gene ID" value="ENSCMIG00000003127.1"/>
</dbReference>
<evidence type="ECO:0000259" key="1">
    <source>
        <dbReference type="Pfam" id="PF02750"/>
    </source>
</evidence>
<reference evidence="3" key="3">
    <citation type="journal article" date="2014" name="Nature">
        <title>Elephant shark genome provides unique insights into gnathostome evolution.</title>
        <authorList>
            <consortium name="International Elephant Shark Genome Sequencing Consortium"/>
            <person name="Venkatesh B."/>
            <person name="Lee A.P."/>
            <person name="Ravi V."/>
            <person name="Maurya A.K."/>
            <person name="Lian M.M."/>
            <person name="Swann J.B."/>
            <person name="Ohta Y."/>
            <person name="Flajnik M.F."/>
            <person name="Sutoh Y."/>
            <person name="Kasahara M."/>
            <person name="Hoon S."/>
            <person name="Gangu V."/>
            <person name="Roy S.W."/>
            <person name="Irimia M."/>
            <person name="Korzh V."/>
            <person name="Kondrychyn I."/>
            <person name="Lim Z.W."/>
            <person name="Tay B.H."/>
            <person name="Tohari S."/>
            <person name="Kong K.W."/>
            <person name="Ho S."/>
            <person name="Lorente-Galdos B."/>
            <person name="Quilez J."/>
            <person name="Marques-Bonet T."/>
            <person name="Raney B.J."/>
            <person name="Ingham P.W."/>
            <person name="Tay A."/>
            <person name="Hillier L.W."/>
            <person name="Minx P."/>
            <person name="Boehm T."/>
            <person name="Wilson R.K."/>
            <person name="Brenner S."/>
            <person name="Warren W.C."/>
        </authorList>
    </citation>
    <scope>NUCLEOTIDE SEQUENCE [LARGE SCALE GENOMIC DNA]</scope>
</reference>
<dbReference type="GO" id="GO:0005524">
    <property type="term" value="F:ATP binding"/>
    <property type="evidence" value="ECO:0007669"/>
    <property type="project" value="InterPro"/>
</dbReference>
<keyword evidence="3" id="KW-1185">Reference proteome</keyword>
<feature type="domain" description="Synapsin ATP-binding" evidence="1">
    <location>
        <begin position="185"/>
        <end position="259"/>
    </location>
</feature>
<protein>
    <recommendedName>
        <fullName evidence="1">Synapsin ATP-binding domain-containing protein</fullName>
    </recommendedName>
</protein>
<accession>A0A4W3GPA5</accession>
<evidence type="ECO:0000313" key="3">
    <source>
        <dbReference type="Proteomes" id="UP000314986"/>
    </source>
</evidence>
<organism evidence="2 3">
    <name type="scientific">Callorhinchus milii</name>
    <name type="common">Ghost shark</name>
    <dbReference type="NCBI Taxonomy" id="7868"/>
    <lineage>
        <taxon>Eukaryota</taxon>
        <taxon>Metazoa</taxon>
        <taxon>Chordata</taxon>
        <taxon>Craniata</taxon>
        <taxon>Vertebrata</taxon>
        <taxon>Chondrichthyes</taxon>
        <taxon>Holocephali</taxon>
        <taxon>Chimaeriformes</taxon>
        <taxon>Callorhinchidae</taxon>
        <taxon>Callorhinchus</taxon>
    </lineage>
</organism>
<reference evidence="3" key="1">
    <citation type="journal article" date="2006" name="Science">
        <title>Ancient noncoding elements conserved in the human genome.</title>
        <authorList>
            <person name="Venkatesh B."/>
            <person name="Kirkness E.F."/>
            <person name="Loh Y.H."/>
            <person name="Halpern A.L."/>
            <person name="Lee A.P."/>
            <person name="Johnson J."/>
            <person name="Dandona N."/>
            <person name="Viswanathan L.D."/>
            <person name="Tay A."/>
            <person name="Venter J.C."/>
            <person name="Strausberg R.L."/>
            <person name="Brenner S."/>
        </authorList>
    </citation>
    <scope>NUCLEOTIDE SEQUENCE [LARGE SCALE GENOMIC DNA]</scope>
</reference>
<dbReference type="GeneTree" id="ENSGT00940000165688"/>
<dbReference type="PANTHER" id="PTHR10841">
    <property type="entry name" value="SYNAPSIN"/>
    <property type="match status" value="1"/>
</dbReference>
<reference evidence="2" key="4">
    <citation type="submission" date="2025-08" db="UniProtKB">
        <authorList>
            <consortium name="Ensembl"/>
        </authorList>
    </citation>
    <scope>IDENTIFICATION</scope>
</reference>
<dbReference type="GO" id="GO:0007269">
    <property type="term" value="P:neurotransmitter secretion"/>
    <property type="evidence" value="ECO:0007669"/>
    <property type="project" value="TreeGrafter"/>
</dbReference>
<dbReference type="Pfam" id="PF02750">
    <property type="entry name" value="Synapsin_C"/>
    <property type="match status" value="1"/>
</dbReference>
<dbReference type="Proteomes" id="UP000314986">
    <property type="component" value="Unassembled WGS sequence"/>
</dbReference>
<dbReference type="AlphaFoldDB" id="A0A4W3GPA5"/>
<dbReference type="GO" id="GO:0030672">
    <property type="term" value="C:synaptic vesicle membrane"/>
    <property type="evidence" value="ECO:0007669"/>
    <property type="project" value="TreeGrafter"/>
</dbReference>
<dbReference type="Gene3D" id="3.30.470.20">
    <property type="entry name" value="ATP-grasp fold, B domain"/>
    <property type="match status" value="1"/>
</dbReference>
<dbReference type="InParanoid" id="A0A4W3GPA5"/>
<proteinExistence type="predicted"/>
<dbReference type="Gene3D" id="3.30.1490.20">
    <property type="entry name" value="ATP-grasp fold, A domain"/>
    <property type="match status" value="1"/>
</dbReference>
<dbReference type="STRING" id="7868.ENSCMIP00000005371"/>
<dbReference type="FunFam" id="3.30.1490.20:FF:000008">
    <property type="entry name" value="Synapsin I"/>
    <property type="match status" value="1"/>
</dbReference>
<evidence type="ECO:0000313" key="2">
    <source>
        <dbReference type="Ensembl" id="ENSCMIP00000005371.1"/>
    </source>
</evidence>
<dbReference type="PANTHER" id="PTHR10841:SF24">
    <property type="entry name" value="SYNAPSIN-1"/>
    <property type="match status" value="1"/>
</dbReference>
<sequence length="321" mass="34924">DQPGSGAVCQPGSVAVCQPGSVAVCVSVWLSRCVSAWLSRYVCVSVWLSRCVCVSLAQSLCVSLTQSLCVCQPGSVAVFQSGSVAVCVSVWLSRCVSVWLSRCVCVSLAQSLCVSPAQSLCVSLAQSLCVCQPGSVCVCVSAPAQSLCVRLALELKGVVSDVRIIIFSCYFISNNFNHSINFFQVTTPKFPVVVKMGHAYSGMGKVKVNTQYDFQDIASVVALTKTYATTESFIDAKYDVRIQKIGSNYKAYIWHRISEALPSASLTRPRITMLHLVNHGHPDVKGTRSDVELFCYDKIAVSYQDDISQCFTTYIYTVFLE</sequence>
<reference evidence="3" key="2">
    <citation type="journal article" date="2007" name="PLoS Biol.">
        <title>Survey sequencing and comparative analysis of the elephant shark (Callorhinchus milii) genome.</title>
        <authorList>
            <person name="Venkatesh B."/>
            <person name="Kirkness E.F."/>
            <person name="Loh Y.H."/>
            <person name="Halpern A.L."/>
            <person name="Lee A.P."/>
            <person name="Johnson J."/>
            <person name="Dandona N."/>
            <person name="Viswanathan L.D."/>
            <person name="Tay A."/>
            <person name="Venter J.C."/>
            <person name="Strausberg R.L."/>
            <person name="Brenner S."/>
        </authorList>
    </citation>
    <scope>NUCLEOTIDE SEQUENCE [LARGE SCALE GENOMIC DNA]</scope>
</reference>
<name>A0A4W3GPA5_CALMI</name>
<dbReference type="InterPro" id="IPR013815">
    <property type="entry name" value="ATP_grasp_subdomain_1"/>
</dbReference>